<dbReference type="EMBL" id="JAACXV010000016">
    <property type="protein sequence ID" value="KAF7287089.1"/>
    <property type="molecule type" value="Genomic_DNA"/>
</dbReference>
<proteinExistence type="predicted"/>
<organism evidence="1 2">
    <name type="scientific">Rhynchophorus ferrugineus</name>
    <name type="common">Red palm weevil</name>
    <name type="synonym">Curculio ferrugineus</name>
    <dbReference type="NCBI Taxonomy" id="354439"/>
    <lineage>
        <taxon>Eukaryota</taxon>
        <taxon>Metazoa</taxon>
        <taxon>Ecdysozoa</taxon>
        <taxon>Arthropoda</taxon>
        <taxon>Hexapoda</taxon>
        <taxon>Insecta</taxon>
        <taxon>Pterygota</taxon>
        <taxon>Neoptera</taxon>
        <taxon>Endopterygota</taxon>
        <taxon>Coleoptera</taxon>
        <taxon>Polyphaga</taxon>
        <taxon>Cucujiformia</taxon>
        <taxon>Curculionidae</taxon>
        <taxon>Dryophthorinae</taxon>
        <taxon>Rhynchophorus</taxon>
    </lineage>
</organism>
<accession>A0A834IVA1</accession>
<protein>
    <submittedName>
        <fullName evidence="1">Uncharacterized protein</fullName>
    </submittedName>
</protein>
<evidence type="ECO:0000313" key="2">
    <source>
        <dbReference type="Proteomes" id="UP000625711"/>
    </source>
</evidence>
<name>A0A834IVA1_RHYFE</name>
<sequence>MTRLFRLNNKNQYFHRCNVKNISFAVIRARKYTSTIMSNSQDRDSTDPWFLHMGSRNTWVLASPRPRRHQENIANRMTISGKL</sequence>
<dbReference type="AlphaFoldDB" id="A0A834IVA1"/>
<dbReference type="Proteomes" id="UP000625711">
    <property type="component" value="Unassembled WGS sequence"/>
</dbReference>
<gene>
    <name evidence="1" type="ORF">GWI33_002470</name>
</gene>
<reference evidence="1" key="1">
    <citation type="submission" date="2020-08" db="EMBL/GenBank/DDBJ databases">
        <title>Genome sequencing and assembly of the red palm weevil Rhynchophorus ferrugineus.</title>
        <authorList>
            <person name="Dias G.B."/>
            <person name="Bergman C.M."/>
            <person name="Manee M."/>
        </authorList>
    </citation>
    <scope>NUCLEOTIDE SEQUENCE</scope>
    <source>
        <strain evidence="1">AA-2017</strain>
        <tissue evidence="1">Whole larva</tissue>
    </source>
</reference>
<comment type="caution">
    <text evidence="1">The sequence shown here is derived from an EMBL/GenBank/DDBJ whole genome shotgun (WGS) entry which is preliminary data.</text>
</comment>
<evidence type="ECO:0000313" key="1">
    <source>
        <dbReference type="EMBL" id="KAF7287089.1"/>
    </source>
</evidence>
<keyword evidence="2" id="KW-1185">Reference proteome</keyword>